<dbReference type="InterPro" id="IPR042002">
    <property type="entry name" value="Sortase_C"/>
</dbReference>
<keyword evidence="2" id="KW-0812">Transmembrane</keyword>
<proteinExistence type="predicted"/>
<dbReference type="Proteomes" id="UP001500571">
    <property type="component" value="Unassembled WGS sequence"/>
</dbReference>
<evidence type="ECO:0000256" key="1">
    <source>
        <dbReference type="ARBA" id="ARBA00022801"/>
    </source>
</evidence>
<protein>
    <recommendedName>
        <fullName evidence="5">Class C sortase</fullName>
    </recommendedName>
</protein>
<keyword evidence="2" id="KW-0472">Membrane</keyword>
<dbReference type="NCBIfam" id="NF033745">
    <property type="entry name" value="class_C_sortase"/>
    <property type="match status" value="1"/>
</dbReference>
<keyword evidence="1" id="KW-0378">Hydrolase</keyword>
<gene>
    <name evidence="3" type="ORF">GCM10009798_14920</name>
</gene>
<comment type="caution">
    <text evidence="3">The sequence shown here is derived from an EMBL/GenBank/DDBJ whole genome shotgun (WGS) entry which is preliminary data.</text>
</comment>
<evidence type="ECO:0000256" key="2">
    <source>
        <dbReference type="SAM" id="Phobius"/>
    </source>
</evidence>
<organism evidence="3 4">
    <name type="scientific">Nocardioides panacihumi</name>
    <dbReference type="NCBI Taxonomy" id="400774"/>
    <lineage>
        <taxon>Bacteria</taxon>
        <taxon>Bacillati</taxon>
        <taxon>Actinomycetota</taxon>
        <taxon>Actinomycetes</taxon>
        <taxon>Propionibacteriales</taxon>
        <taxon>Nocardioidaceae</taxon>
        <taxon>Nocardioides</taxon>
    </lineage>
</organism>
<dbReference type="Pfam" id="PF04203">
    <property type="entry name" value="Sortase"/>
    <property type="match status" value="1"/>
</dbReference>
<evidence type="ECO:0008006" key="5">
    <source>
        <dbReference type="Google" id="ProtNLM"/>
    </source>
</evidence>
<evidence type="ECO:0000313" key="3">
    <source>
        <dbReference type="EMBL" id="GAA1956568.1"/>
    </source>
</evidence>
<feature type="transmembrane region" description="Helical" evidence="2">
    <location>
        <begin position="20"/>
        <end position="47"/>
    </location>
</feature>
<dbReference type="InterPro" id="IPR023365">
    <property type="entry name" value="Sortase_dom-sf"/>
</dbReference>
<keyword evidence="4" id="KW-1185">Reference proteome</keyword>
<dbReference type="InterPro" id="IPR005754">
    <property type="entry name" value="Sortase"/>
</dbReference>
<accession>A0ABN2QQE6</accession>
<dbReference type="EMBL" id="BAAAPB010000001">
    <property type="protein sequence ID" value="GAA1956568.1"/>
    <property type="molecule type" value="Genomic_DNA"/>
</dbReference>
<dbReference type="SUPFAM" id="SSF63817">
    <property type="entry name" value="Sortase"/>
    <property type="match status" value="1"/>
</dbReference>
<sequence>MTAQVLAPRLRRASVRRGRWAAFITAWTVRRGVVVLIALAGLGVLLFPSAATWSSDRAHAATVGAYVGTVRSLPPQRIHEALRAAHAYNRHLPGGPLQDPYAASGAGRQTARGSEVDDYLRTLDVGPDGMLGVVAVPSIGLSLPIFHGTAAETLDRGVGHLYGTALPVGGAGTHSVLTGHSGIVGSTLFTNLHKVRLGDQIAVTVLDQTLTYRVDDIRTVLPDETDSLAPAPGKDYLTLVTCTPIGVNSHRLLVRGVRVPTSAAADARSVVAAGQPQAGFPWWALAGVGGALLVLLATRPLGERRTPASATAGG</sequence>
<dbReference type="RefSeq" id="WP_344043985.1">
    <property type="nucleotide sequence ID" value="NZ_BAAAPB010000001.1"/>
</dbReference>
<dbReference type="CDD" id="cd05827">
    <property type="entry name" value="Sortase_C"/>
    <property type="match status" value="1"/>
</dbReference>
<name>A0ABN2QQE6_9ACTN</name>
<reference evidence="3 4" key="1">
    <citation type="journal article" date="2019" name="Int. J. Syst. Evol. Microbiol.">
        <title>The Global Catalogue of Microorganisms (GCM) 10K type strain sequencing project: providing services to taxonomists for standard genome sequencing and annotation.</title>
        <authorList>
            <consortium name="The Broad Institute Genomics Platform"/>
            <consortium name="The Broad Institute Genome Sequencing Center for Infectious Disease"/>
            <person name="Wu L."/>
            <person name="Ma J."/>
        </authorList>
    </citation>
    <scope>NUCLEOTIDE SEQUENCE [LARGE SCALE GENOMIC DNA]</scope>
    <source>
        <strain evidence="3 4">JCM 15309</strain>
    </source>
</reference>
<keyword evidence="2" id="KW-1133">Transmembrane helix</keyword>
<dbReference type="Gene3D" id="2.40.260.10">
    <property type="entry name" value="Sortase"/>
    <property type="match status" value="1"/>
</dbReference>
<dbReference type="NCBIfam" id="TIGR01076">
    <property type="entry name" value="sortase_fam"/>
    <property type="match status" value="1"/>
</dbReference>
<evidence type="ECO:0000313" key="4">
    <source>
        <dbReference type="Proteomes" id="UP001500571"/>
    </source>
</evidence>